<dbReference type="InterPro" id="IPR036192">
    <property type="entry name" value="Cell_div_ZapA-like_sf"/>
</dbReference>
<reference evidence="2 3" key="1">
    <citation type="submission" date="2016-03" db="EMBL/GenBank/DDBJ databases">
        <authorList>
            <person name="Ploux O."/>
        </authorList>
    </citation>
    <scope>NUCLEOTIDE SEQUENCE [LARGE SCALE GENOMIC DNA]</scope>
    <source>
        <strain evidence="2 3">EC13</strain>
    </source>
</reference>
<evidence type="ECO:0008006" key="4">
    <source>
        <dbReference type="Google" id="ProtNLM"/>
    </source>
</evidence>
<dbReference type="AlphaFoldDB" id="A0A162FY81"/>
<dbReference type="RefSeq" id="WP_063209078.1">
    <property type="nucleotide sequence ID" value="NZ_LUKD01000008.1"/>
</dbReference>
<comment type="caution">
    <text evidence="2">The sequence shown here is derived from an EMBL/GenBank/DDBJ whole genome shotgun (WGS) entry which is preliminary data.</text>
</comment>
<accession>A0A162FY81</accession>
<dbReference type="EMBL" id="LUKD01000008">
    <property type="protein sequence ID" value="KYG62758.1"/>
    <property type="molecule type" value="Genomic_DNA"/>
</dbReference>
<evidence type="ECO:0000256" key="1">
    <source>
        <dbReference type="SAM" id="Coils"/>
    </source>
</evidence>
<dbReference type="Proteomes" id="UP000075799">
    <property type="component" value="Unassembled WGS sequence"/>
</dbReference>
<dbReference type="SUPFAM" id="SSF102829">
    <property type="entry name" value="Cell division protein ZapA-like"/>
    <property type="match status" value="1"/>
</dbReference>
<gene>
    <name evidence="2" type="ORF">AZI87_15880</name>
</gene>
<protein>
    <recommendedName>
        <fullName evidence="4">Cell division protein ZapA</fullName>
    </recommendedName>
</protein>
<dbReference type="Gene3D" id="6.10.250.790">
    <property type="match status" value="1"/>
</dbReference>
<evidence type="ECO:0000313" key="3">
    <source>
        <dbReference type="Proteomes" id="UP000075799"/>
    </source>
</evidence>
<organism evidence="2 3">
    <name type="scientific">Bdellovibrio bacteriovorus</name>
    <dbReference type="NCBI Taxonomy" id="959"/>
    <lineage>
        <taxon>Bacteria</taxon>
        <taxon>Pseudomonadati</taxon>
        <taxon>Bdellovibrionota</taxon>
        <taxon>Bdellovibrionia</taxon>
        <taxon>Bdellovibrionales</taxon>
        <taxon>Pseudobdellovibrionaceae</taxon>
        <taxon>Bdellovibrio</taxon>
    </lineage>
</organism>
<sequence>MTSDKKTYNFLIAGVPYKLKTSHDDATVEELVTFVNTKMNQAMSVTKNGSYQNAAVLTAMNLAEELILLKRKAHRELEKLEEKAMQLSVELENSKNNKVLNN</sequence>
<keyword evidence="1" id="KW-0175">Coiled coil</keyword>
<dbReference type="InterPro" id="IPR053712">
    <property type="entry name" value="Bac_CellDiv_Activator"/>
</dbReference>
<dbReference type="OrthoDB" id="5295255at2"/>
<evidence type="ECO:0000313" key="2">
    <source>
        <dbReference type="EMBL" id="KYG62758.1"/>
    </source>
</evidence>
<feature type="coiled-coil region" evidence="1">
    <location>
        <begin position="63"/>
        <end position="97"/>
    </location>
</feature>
<proteinExistence type="predicted"/>
<dbReference type="Pfam" id="PF05164">
    <property type="entry name" value="ZapA"/>
    <property type="match status" value="1"/>
</dbReference>
<name>A0A162FY81_BDEBC</name>
<dbReference type="InterPro" id="IPR007838">
    <property type="entry name" value="Cell_div_ZapA-like"/>
</dbReference>